<evidence type="ECO:0000313" key="6">
    <source>
        <dbReference type="EMBL" id="GIO68553.1"/>
    </source>
</evidence>
<dbReference type="InterPro" id="IPR035650">
    <property type="entry name" value="Tet_C"/>
</dbReference>
<dbReference type="Proteomes" id="UP000680638">
    <property type="component" value="Unassembled WGS sequence"/>
</dbReference>
<name>A0ABQ4M071_9BACL</name>
<dbReference type="CDD" id="cd03711">
    <property type="entry name" value="Tet_C"/>
    <property type="match status" value="1"/>
</dbReference>
<dbReference type="EMBL" id="BORW01000019">
    <property type="protein sequence ID" value="GIO68553.1"/>
    <property type="molecule type" value="Genomic_DNA"/>
</dbReference>
<dbReference type="Gene3D" id="3.30.230.10">
    <property type="match status" value="1"/>
</dbReference>
<dbReference type="PANTHER" id="PTHR43261:SF1">
    <property type="entry name" value="RIBOSOME-RELEASING FACTOR 2, MITOCHONDRIAL"/>
    <property type="match status" value="1"/>
</dbReference>
<feature type="domain" description="Tr-type G" evidence="5">
    <location>
        <begin position="3"/>
        <end position="236"/>
    </location>
</feature>
<dbReference type="InterPro" id="IPR000640">
    <property type="entry name" value="EFG_V-like"/>
</dbReference>
<reference evidence="6 7" key="1">
    <citation type="submission" date="2021-03" db="EMBL/GenBank/DDBJ databases">
        <title>Antimicrobial resistance genes in bacteria isolated from Japanese honey, and their potential for conferring macrolide and lincosamide resistance in the American foulbrood pathogen Paenibacillus larvae.</title>
        <authorList>
            <person name="Okamoto M."/>
            <person name="Kumagai M."/>
            <person name="Kanamori H."/>
            <person name="Takamatsu D."/>
        </authorList>
    </citation>
    <scope>NUCLEOTIDE SEQUENCE [LARGE SCALE GENOMIC DNA]</scope>
    <source>
        <strain evidence="6 7">J21TS3</strain>
    </source>
</reference>
<dbReference type="RefSeq" id="WP_212951046.1">
    <property type="nucleotide sequence ID" value="NZ_BORW01000019.1"/>
</dbReference>
<dbReference type="InterPro" id="IPR020568">
    <property type="entry name" value="Ribosomal_Su5_D2-typ_SF"/>
</dbReference>
<dbReference type="InterPro" id="IPR000795">
    <property type="entry name" value="T_Tr_GTP-bd_dom"/>
</dbReference>
<dbReference type="InterPro" id="IPR035647">
    <property type="entry name" value="EFG_III/V"/>
</dbReference>
<keyword evidence="2" id="KW-0648">Protein biosynthesis</keyword>
<dbReference type="SUPFAM" id="SSF50447">
    <property type="entry name" value="Translation proteins"/>
    <property type="match status" value="1"/>
</dbReference>
<evidence type="ECO:0000259" key="5">
    <source>
        <dbReference type="PROSITE" id="PS51722"/>
    </source>
</evidence>
<dbReference type="Gene3D" id="3.40.50.300">
    <property type="entry name" value="P-loop containing nucleotide triphosphate hydrolases"/>
    <property type="match status" value="1"/>
</dbReference>
<dbReference type="SMART" id="SM00838">
    <property type="entry name" value="EFG_C"/>
    <property type="match status" value="1"/>
</dbReference>
<evidence type="ECO:0000256" key="3">
    <source>
        <dbReference type="ARBA" id="ARBA00023134"/>
    </source>
</evidence>
<comment type="caution">
    <text evidence="6">The sequence shown here is derived from an EMBL/GenBank/DDBJ whole genome shotgun (WGS) entry which is preliminary data.</text>
</comment>
<protein>
    <submittedName>
        <fullName evidence="6">Tetracycline resistance protein</fullName>
    </submittedName>
</protein>
<dbReference type="Pfam" id="PF03764">
    <property type="entry name" value="EFG_IV"/>
    <property type="match status" value="1"/>
</dbReference>
<dbReference type="InterPro" id="IPR009000">
    <property type="entry name" value="Transl_B-barrel_sf"/>
</dbReference>
<evidence type="ECO:0000313" key="7">
    <source>
        <dbReference type="Proteomes" id="UP000680638"/>
    </source>
</evidence>
<keyword evidence="3" id="KW-0342">GTP-binding</keyword>
<dbReference type="InterPro" id="IPR027417">
    <property type="entry name" value="P-loop_NTPase"/>
</dbReference>
<dbReference type="Pfam" id="PF00009">
    <property type="entry name" value="GTP_EFTU"/>
    <property type="match status" value="1"/>
</dbReference>
<organism evidence="6 7">
    <name type="scientific">Paenibacillus cookii</name>
    <dbReference type="NCBI Taxonomy" id="157839"/>
    <lineage>
        <taxon>Bacteria</taxon>
        <taxon>Bacillati</taxon>
        <taxon>Bacillota</taxon>
        <taxon>Bacilli</taxon>
        <taxon>Bacillales</taxon>
        <taxon>Paenibacillaceae</taxon>
        <taxon>Paenibacillus</taxon>
    </lineage>
</organism>
<dbReference type="Gene3D" id="3.30.70.870">
    <property type="entry name" value="Elongation Factor G (Translational Gtpase), domain 3"/>
    <property type="match status" value="1"/>
</dbReference>
<dbReference type="InterPro" id="IPR005517">
    <property type="entry name" value="Transl_elong_EFG/EF2_IV"/>
</dbReference>
<sequence>MGDTNITIGLLAHVDAGKTTFAEQLLYHTNSIRSRGRVDHKDAFLDSHELERARGITIFADQAVMTYGDSAYDLIDTPGHVDFSAEMERAVQAMDYAVIIVSAVEGVEGHTETVWQLLQAYGVPVLFFINKMDREGADAAAVLEEIRHHLTPDAVILQGSLAEGISEEVLEFAAERDEELLRMYLDGLADEESAIRSLRTLVKTRCLFPVMCGSALQDRGVKEFLANLGTLAEVNRDSSGELSARAVKIRHDAQGVRLTHLKLLQGRLRVRDEIEYESCGGERLREKITSIRIYNGEKYAAVDEARAGQLVAVTGLASLPAGAGIGHIGERKPYELVAALKSKVLFDPAVSIREVLRCFQLLDAEDPSLTVNWDESLQELHIHVMGVIQLEVLKQVVYDRFNLAVSFGKPEILYKETVADAVIGSGHFEPLGHYAEVHLKIEPGPPGSGVKFVNDCHPDDLGVGYQHLIGQHVTEKEHRGLLTGSPLTDVVVTLLTGRSHNKHTSGGDFREATLRALRQGLEKAQNVLLEPVYDFKLKVGVDHIGRVMSDIQQARGVFDAPDIEGDTAVITGQAPVATMMDYPAEVAAFTKGKGALTLRLAGYRPCGNAEEVIAAKSYDKNADPEYTSTSIFCAKGKGFSVPWDEADRYMHQETAKRTGV</sequence>
<evidence type="ECO:0000256" key="4">
    <source>
        <dbReference type="ARBA" id="ARBA00023251"/>
    </source>
</evidence>
<evidence type="ECO:0000256" key="2">
    <source>
        <dbReference type="ARBA" id="ARBA00022917"/>
    </source>
</evidence>
<dbReference type="SUPFAM" id="SSF54211">
    <property type="entry name" value="Ribosomal protein S5 domain 2-like"/>
    <property type="match status" value="1"/>
</dbReference>
<proteinExistence type="predicted"/>
<gene>
    <name evidence="6" type="primary">tet(M)</name>
    <name evidence="6" type="ORF">J21TS3_33740</name>
</gene>
<evidence type="ECO:0000256" key="1">
    <source>
        <dbReference type="ARBA" id="ARBA00022741"/>
    </source>
</evidence>
<keyword evidence="7" id="KW-1185">Reference proteome</keyword>
<dbReference type="SMART" id="SM00889">
    <property type="entry name" value="EFG_IV"/>
    <property type="match status" value="1"/>
</dbReference>
<dbReference type="PANTHER" id="PTHR43261">
    <property type="entry name" value="TRANSLATION ELONGATION FACTOR G-RELATED"/>
    <property type="match status" value="1"/>
</dbReference>
<dbReference type="SUPFAM" id="SSF52540">
    <property type="entry name" value="P-loop containing nucleoside triphosphate hydrolases"/>
    <property type="match status" value="1"/>
</dbReference>
<dbReference type="PROSITE" id="PS51722">
    <property type="entry name" value="G_TR_2"/>
    <property type="match status" value="1"/>
</dbReference>
<keyword evidence="1" id="KW-0547">Nucleotide-binding</keyword>
<dbReference type="Gene3D" id="3.30.70.240">
    <property type="match status" value="1"/>
</dbReference>
<dbReference type="InterPro" id="IPR005225">
    <property type="entry name" value="Small_GTP-bd"/>
</dbReference>
<dbReference type="PRINTS" id="PR01037">
    <property type="entry name" value="TCRTETOQM"/>
</dbReference>
<dbReference type="SUPFAM" id="SSF54980">
    <property type="entry name" value="EF-G C-terminal domain-like"/>
    <property type="match status" value="2"/>
</dbReference>
<dbReference type="Gene3D" id="2.40.30.10">
    <property type="entry name" value="Translation factors"/>
    <property type="match status" value="1"/>
</dbReference>
<dbReference type="NCBIfam" id="TIGR00231">
    <property type="entry name" value="small_GTP"/>
    <property type="match status" value="1"/>
</dbReference>
<dbReference type="InterPro" id="IPR014721">
    <property type="entry name" value="Ribsml_uS5_D2-typ_fold_subgr"/>
</dbReference>
<dbReference type="Pfam" id="PF00679">
    <property type="entry name" value="EFG_C"/>
    <property type="match status" value="1"/>
</dbReference>
<dbReference type="PRINTS" id="PR00315">
    <property type="entry name" value="ELONGATNFCT"/>
</dbReference>
<keyword evidence="4" id="KW-0046">Antibiotic resistance</keyword>
<accession>A0ABQ4M071</accession>